<accession>A0ACD5Y5K7</accession>
<dbReference type="Proteomes" id="UP001732700">
    <property type="component" value="Chromosome 5C"/>
</dbReference>
<proteinExistence type="predicted"/>
<evidence type="ECO:0000313" key="1">
    <source>
        <dbReference type="EnsemblPlants" id="AVESA.00010b.r2.5CG0912150.1.CDS.1"/>
    </source>
</evidence>
<sequence length="204" mass="22869">MPDFDNPFVVDYDASDIGSGAVLHQGEGPLAFFRRPFAARHHKLAAYERELIGLVQAMWHWRPYLWGRSFRVRTDHYSLKFLLDQRLSTVPQHQWISKLFGYDFTVEYRPGRLNTVADALSRRDTEVFAGDAATSGAVLCIRFGPSFALIDDIRQATVTAGDAQGLCQRLDAGELEAPRHLLTDCSSMGVVSLCPTMTTFAIRS</sequence>
<keyword evidence="2" id="KW-1185">Reference proteome</keyword>
<reference evidence="1" key="2">
    <citation type="submission" date="2025-09" db="UniProtKB">
        <authorList>
            <consortium name="EnsemblPlants"/>
        </authorList>
    </citation>
    <scope>IDENTIFICATION</scope>
</reference>
<evidence type="ECO:0000313" key="2">
    <source>
        <dbReference type="Proteomes" id="UP001732700"/>
    </source>
</evidence>
<organism evidence="1 2">
    <name type="scientific">Avena sativa</name>
    <name type="common">Oat</name>
    <dbReference type="NCBI Taxonomy" id="4498"/>
    <lineage>
        <taxon>Eukaryota</taxon>
        <taxon>Viridiplantae</taxon>
        <taxon>Streptophyta</taxon>
        <taxon>Embryophyta</taxon>
        <taxon>Tracheophyta</taxon>
        <taxon>Spermatophyta</taxon>
        <taxon>Magnoliopsida</taxon>
        <taxon>Liliopsida</taxon>
        <taxon>Poales</taxon>
        <taxon>Poaceae</taxon>
        <taxon>BOP clade</taxon>
        <taxon>Pooideae</taxon>
        <taxon>Poodae</taxon>
        <taxon>Poeae</taxon>
        <taxon>Poeae Chloroplast Group 1 (Aveneae type)</taxon>
        <taxon>Aveninae</taxon>
        <taxon>Avena</taxon>
    </lineage>
</organism>
<dbReference type="EnsemblPlants" id="AVESA.00010b.r2.5CG0912150.1">
    <property type="protein sequence ID" value="AVESA.00010b.r2.5CG0912150.1.CDS.1"/>
    <property type="gene ID" value="AVESA.00010b.r2.5CG0912150"/>
</dbReference>
<protein>
    <submittedName>
        <fullName evidence="1">Uncharacterized protein</fullName>
    </submittedName>
</protein>
<name>A0ACD5Y5K7_AVESA</name>
<reference evidence="1" key="1">
    <citation type="submission" date="2021-05" db="EMBL/GenBank/DDBJ databases">
        <authorList>
            <person name="Scholz U."/>
            <person name="Mascher M."/>
            <person name="Fiebig A."/>
        </authorList>
    </citation>
    <scope>NUCLEOTIDE SEQUENCE [LARGE SCALE GENOMIC DNA]</scope>
</reference>